<comment type="catalytic activity">
    <reaction evidence="1">
        <text>ATP + protein L-histidine = ADP + protein N-phospho-L-histidine.</text>
        <dbReference type="EC" id="2.7.13.3"/>
    </reaction>
</comment>
<dbReference type="InterPro" id="IPR003594">
    <property type="entry name" value="HATPase_dom"/>
</dbReference>
<sequence>MTLYPKRGWRASILAIGVALSGAAAAFAWQRGLWGLLTGAALATIWLTGLAWWNAARVPPLRPRDTDRISPEDSALMHRLLLDAAPTPLVAIDGDAARVLNRAARTVFGTDDRILPPVKALSDPVADRLHHEGRQWRIDRVAAPGGTTVAALIDVEREEHAAETRASEELIEILGHEILNGLAPVVSLAESATHALRADPLDKALLEEILGPLARRTEGLHRFASAYRDLARLPEPRLARVSLGQFASDCDRVFTERWPHVALTLSIGKTRDWPMDRDQMHQAVWALLSNAAHAACEADEPAVGLAFACVGRRLEITVTDNGSGIAPDRAALIFRPFHTTKPGGSGVGLALARRIARNHGGTVELVAAQPTTFRLSLPTDRGAQADLLAHRRQLS</sequence>
<keyword evidence="8" id="KW-1185">Reference proteome</keyword>
<reference evidence="7 8" key="1">
    <citation type="submission" date="2019-12" db="EMBL/GenBank/DDBJ databases">
        <title>Genomic-based taxomic classification of the family Erythrobacteraceae.</title>
        <authorList>
            <person name="Xu L."/>
        </authorList>
    </citation>
    <scope>NUCLEOTIDE SEQUENCE [LARGE SCALE GENOMIC DNA]</scope>
    <source>
        <strain evidence="7 8">JCM 17468</strain>
    </source>
</reference>
<keyword evidence="5" id="KW-0812">Transmembrane</keyword>
<evidence type="ECO:0000313" key="7">
    <source>
        <dbReference type="EMBL" id="MXO54157.1"/>
    </source>
</evidence>
<name>A0A844Y9U3_9SPHN</name>
<dbReference type="Pfam" id="PF02518">
    <property type="entry name" value="HATPase_c"/>
    <property type="match status" value="1"/>
</dbReference>
<comment type="caution">
    <text evidence="7">The sequence shown here is derived from an EMBL/GenBank/DDBJ whole genome shotgun (WGS) entry which is preliminary data.</text>
</comment>
<organism evidence="7 8">
    <name type="scientific">Qipengyuania pelagi</name>
    <dbReference type="NCBI Taxonomy" id="994320"/>
    <lineage>
        <taxon>Bacteria</taxon>
        <taxon>Pseudomonadati</taxon>
        <taxon>Pseudomonadota</taxon>
        <taxon>Alphaproteobacteria</taxon>
        <taxon>Sphingomonadales</taxon>
        <taxon>Erythrobacteraceae</taxon>
        <taxon>Qipengyuania</taxon>
    </lineage>
</organism>
<dbReference type="InterPro" id="IPR004358">
    <property type="entry name" value="Sig_transdc_His_kin-like_C"/>
</dbReference>
<dbReference type="SUPFAM" id="SSF55874">
    <property type="entry name" value="ATPase domain of HSP90 chaperone/DNA topoisomerase II/histidine kinase"/>
    <property type="match status" value="1"/>
</dbReference>
<evidence type="ECO:0000256" key="2">
    <source>
        <dbReference type="ARBA" id="ARBA00012438"/>
    </source>
</evidence>
<dbReference type="PRINTS" id="PR00344">
    <property type="entry name" value="BCTRLSENSOR"/>
</dbReference>
<keyword evidence="5" id="KW-0472">Membrane</keyword>
<keyword evidence="4 7" id="KW-0418">Kinase</keyword>
<dbReference type="InterPro" id="IPR050351">
    <property type="entry name" value="BphY/WalK/GraS-like"/>
</dbReference>
<dbReference type="EMBL" id="WTYD01000001">
    <property type="protein sequence ID" value="MXO54157.1"/>
    <property type="molecule type" value="Genomic_DNA"/>
</dbReference>
<dbReference type="AlphaFoldDB" id="A0A844Y9U3"/>
<feature type="transmembrane region" description="Helical" evidence="5">
    <location>
        <begin position="36"/>
        <end position="55"/>
    </location>
</feature>
<proteinExistence type="predicted"/>
<dbReference type="PANTHER" id="PTHR42878">
    <property type="entry name" value="TWO-COMPONENT HISTIDINE KINASE"/>
    <property type="match status" value="1"/>
</dbReference>
<gene>
    <name evidence="7" type="ORF">GRI47_09085</name>
</gene>
<accession>A0A844Y9U3</accession>
<dbReference type="PROSITE" id="PS50109">
    <property type="entry name" value="HIS_KIN"/>
    <property type="match status" value="1"/>
</dbReference>
<dbReference type="GO" id="GO:0030295">
    <property type="term" value="F:protein kinase activator activity"/>
    <property type="evidence" value="ECO:0007669"/>
    <property type="project" value="TreeGrafter"/>
</dbReference>
<keyword evidence="3" id="KW-0808">Transferase</keyword>
<dbReference type="PANTHER" id="PTHR42878:SF14">
    <property type="entry name" value="OSMOLARITY TWO-COMPONENT SYSTEM PROTEIN SSK1"/>
    <property type="match status" value="1"/>
</dbReference>
<dbReference type="GO" id="GO:0004673">
    <property type="term" value="F:protein histidine kinase activity"/>
    <property type="evidence" value="ECO:0007669"/>
    <property type="project" value="UniProtKB-EC"/>
</dbReference>
<dbReference type="GO" id="GO:0000156">
    <property type="term" value="F:phosphorelay response regulator activity"/>
    <property type="evidence" value="ECO:0007669"/>
    <property type="project" value="TreeGrafter"/>
</dbReference>
<dbReference type="InterPro" id="IPR036890">
    <property type="entry name" value="HATPase_C_sf"/>
</dbReference>
<feature type="domain" description="Histidine kinase" evidence="6">
    <location>
        <begin position="173"/>
        <end position="381"/>
    </location>
</feature>
<dbReference type="RefSeq" id="WP_160660932.1">
    <property type="nucleotide sequence ID" value="NZ_BAABDV010000001.1"/>
</dbReference>
<dbReference type="GO" id="GO:0007234">
    <property type="term" value="P:osmosensory signaling via phosphorelay pathway"/>
    <property type="evidence" value="ECO:0007669"/>
    <property type="project" value="TreeGrafter"/>
</dbReference>
<keyword evidence="5" id="KW-1133">Transmembrane helix</keyword>
<evidence type="ECO:0000256" key="1">
    <source>
        <dbReference type="ARBA" id="ARBA00000085"/>
    </source>
</evidence>
<evidence type="ECO:0000256" key="3">
    <source>
        <dbReference type="ARBA" id="ARBA00022679"/>
    </source>
</evidence>
<protein>
    <recommendedName>
        <fullName evidence="2">histidine kinase</fullName>
        <ecNumber evidence="2">2.7.13.3</ecNumber>
    </recommendedName>
</protein>
<dbReference type="OrthoDB" id="9789238at2"/>
<dbReference type="InterPro" id="IPR005467">
    <property type="entry name" value="His_kinase_dom"/>
</dbReference>
<dbReference type="EC" id="2.7.13.3" evidence="2"/>
<dbReference type="Proteomes" id="UP000430272">
    <property type="component" value="Unassembled WGS sequence"/>
</dbReference>
<evidence type="ECO:0000256" key="4">
    <source>
        <dbReference type="ARBA" id="ARBA00022777"/>
    </source>
</evidence>
<dbReference type="SMART" id="SM00387">
    <property type="entry name" value="HATPase_c"/>
    <property type="match status" value="1"/>
</dbReference>
<dbReference type="Gene3D" id="3.30.565.10">
    <property type="entry name" value="Histidine kinase-like ATPase, C-terminal domain"/>
    <property type="match status" value="1"/>
</dbReference>
<evidence type="ECO:0000256" key="5">
    <source>
        <dbReference type="SAM" id="Phobius"/>
    </source>
</evidence>
<evidence type="ECO:0000259" key="6">
    <source>
        <dbReference type="PROSITE" id="PS50109"/>
    </source>
</evidence>
<evidence type="ECO:0000313" key="8">
    <source>
        <dbReference type="Proteomes" id="UP000430272"/>
    </source>
</evidence>